<organism evidence="2 3">
    <name type="scientific">Salvia divinorum</name>
    <name type="common">Maria pastora</name>
    <name type="synonym">Diviner's sage</name>
    <dbReference type="NCBI Taxonomy" id="28513"/>
    <lineage>
        <taxon>Eukaryota</taxon>
        <taxon>Viridiplantae</taxon>
        <taxon>Streptophyta</taxon>
        <taxon>Embryophyta</taxon>
        <taxon>Tracheophyta</taxon>
        <taxon>Spermatophyta</taxon>
        <taxon>Magnoliopsida</taxon>
        <taxon>eudicotyledons</taxon>
        <taxon>Gunneridae</taxon>
        <taxon>Pentapetalae</taxon>
        <taxon>asterids</taxon>
        <taxon>lamiids</taxon>
        <taxon>Lamiales</taxon>
        <taxon>Lamiaceae</taxon>
        <taxon>Nepetoideae</taxon>
        <taxon>Mentheae</taxon>
        <taxon>Salviinae</taxon>
        <taxon>Salvia</taxon>
        <taxon>Salvia subgen. Calosphace</taxon>
    </lineage>
</organism>
<dbReference type="Proteomes" id="UP001567538">
    <property type="component" value="Unassembled WGS sequence"/>
</dbReference>
<feature type="compositionally biased region" description="Polar residues" evidence="1">
    <location>
        <begin position="1"/>
        <end position="12"/>
    </location>
</feature>
<dbReference type="AlphaFoldDB" id="A0ABD1FN71"/>
<sequence>MPGKENISQITLRSGKAYEGPIMRAGNRESSMDEGGNDRLIKENGRAVQKDGHQLGDLVRPLPQMTNPFFLDPETEVANEGKEKEREKEEALPESSSSGVPQAKPYP</sequence>
<feature type="compositionally biased region" description="Basic and acidic residues" evidence="1">
    <location>
        <begin position="26"/>
        <end position="40"/>
    </location>
</feature>
<evidence type="ECO:0000313" key="2">
    <source>
        <dbReference type="EMBL" id="KAL1533296.1"/>
    </source>
</evidence>
<dbReference type="EMBL" id="JBEAFC010000014">
    <property type="protein sequence ID" value="KAL1533296.1"/>
    <property type="molecule type" value="Genomic_DNA"/>
</dbReference>
<feature type="compositionally biased region" description="Basic and acidic residues" evidence="1">
    <location>
        <begin position="79"/>
        <end position="91"/>
    </location>
</feature>
<protein>
    <submittedName>
        <fullName evidence="2">Uncharacterized protein</fullName>
    </submittedName>
</protein>
<evidence type="ECO:0000313" key="3">
    <source>
        <dbReference type="Proteomes" id="UP001567538"/>
    </source>
</evidence>
<comment type="caution">
    <text evidence="2">The sequence shown here is derived from an EMBL/GenBank/DDBJ whole genome shotgun (WGS) entry which is preliminary data.</text>
</comment>
<reference evidence="2 3" key="1">
    <citation type="submission" date="2024-06" db="EMBL/GenBank/DDBJ databases">
        <title>A chromosome level genome sequence of Diviner's sage (Salvia divinorum).</title>
        <authorList>
            <person name="Ford S.A."/>
            <person name="Ro D.-K."/>
            <person name="Ness R.W."/>
            <person name="Phillips M.A."/>
        </authorList>
    </citation>
    <scope>NUCLEOTIDE SEQUENCE [LARGE SCALE GENOMIC DNA]</scope>
    <source>
        <strain evidence="2">SAF-2024a</strain>
        <tissue evidence="2">Leaf</tissue>
    </source>
</reference>
<evidence type="ECO:0000256" key="1">
    <source>
        <dbReference type="SAM" id="MobiDB-lite"/>
    </source>
</evidence>
<proteinExistence type="predicted"/>
<keyword evidence="3" id="KW-1185">Reference proteome</keyword>
<feature type="region of interest" description="Disordered" evidence="1">
    <location>
        <begin position="1"/>
        <end position="40"/>
    </location>
</feature>
<accession>A0ABD1FN71</accession>
<feature type="region of interest" description="Disordered" evidence="1">
    <location>
        <begin position="58"/>
        <end position="107"/>
    </location>
</feature>
<gene>
    <name evidence="2" type="ORF">AAHA92_33199</name>
</gene>
<name>A0ABD1FN71_SALDI</name>